<accession>A0ABT8DRM9</accession>
<name>A0ABT8DRM9_9BURK</name>
<proteinExistence type="predicted"/>
<keyword evidence="2" id="KW-1185">Reference proteome</keyword>
<dbReference type="Proteomes" id="UP001228044">
    <property type="component" value="Unassembled WGS sequence"/>
</dbReference>
<comment type="caution">
    <text evidence="1">The sequence shown here is derived from an EMBL/GenBank/DDBJ whole genome shotgun (WGS) entry which is preliminary data.</text>
</comment>
<sequence length="126" mass="14094">MKATKLIPIVAAGLLAACESAPNELRKQSVEHEYGGATVFVQEWFNPHARASYSEWYAVNRGKSPICAAVWNLTTARSFQSYADKLVQPGETVSLAYWNQDEDNIRTRSTLYRPNKEGKCVRAKGI</sequence>
<dbReference type="EMBL" id="JAUHHC010000001">
    <property type="protein sequence ID" value="MDN3918781.1"/>
    <property type="molecule type" value="Genomic_DNA"/>
</dbReference>
<evidence type="ECO:0000313" key="1">
    <source>
        <dbReference type="EMBL" id="MDN3918781.1"/>
    </source>
</evidence>
<dbReference type="PROSITE" id="PS51257">
    <property type="entry name" value="PROKAR_LIPOPROTEIN"/>
    <property type="match status" value="1"/>
</dbReference>
<dbReference type="RefSeq" id="WP_290357110.1">
    <property type="nucleotide sequence ID" value="NZ_JAUHHC010000001.1"/>
</dbReference>
<organism evidence="1 2">
    <name type="scientific">Roseateles violae</name>
    <dbReference type="NCBI Taxonomy" id="3058042"/>
    <lineage>
        <taxon>Bacteria</taxon>
        <taxon>Pseudomonadati</taxon>
        <taxon>Pseudomonadota</taxon>
        <taxon>Betaproteobacteria</taxon>
        <taxon>Burkholderiales</taxon>
        <taxon>Sphaerotilaceae</taxon>
        <taxon>Roseateles</taxon>
    </lineage>
</organism>
<evidence type="ECO:0008006" key="3">
    <source>
        <dbReference type="Google" id="ProtNLM"/>
    </source>
</evidence>
<gene>
    <name evidence="1" type="ORF">QWJ38_00695</name>
</gene>
<reference evidence="1 2" key="1">
    <citation type="submission" date="2023-06" db="EMBL/GenBank/DDBJ databases">
        <title>Pelomonas sp. PFR6 16S ribosomal RNA gene Genome sequencing and assembly.</title>
        <authorList>
            <person name="Woo H."/>
        </authorList>
    </citation>
    <scope>NUCLEOTIDE SEQUENCE [LARGE SCALE GENOMIC DNA]</scope>
    <source>
        <strain evidence="1 2">PFR6</strain>
    </source>
</reference>
<evidence type="ECO:0000313" key="2">
    <source>
        <dbReference type="Proteomes" id="UP001228044"/>
    </source>
</evidence>
<protein>
    <recommendedName>
        <fullName evidence="3">Lipoprotein</fullName>
    </recommendedName>
</protein>